<organism evidence="1">
    <name type="scientific">Rouxiella sp. WC2420</name>
    <dbReference type="NCBI Taxonomy" id="3234145"/>
    <lineage>
        <taxon>Bacteria</taxon>
        <taxon>Pseudomonadati</taxon>
        <taxon>Pseudomonadota</taxon>
        <taxon>Gammaproteobacteria</taxon>
        <taxon>Enterobacterales</taxon>
        <taxon>Yersiniaceae</taxon>
        <taxon>Rouxiella</taxon>
    </lineage>
</organism>
<sequence>MNTAPSDYLPAFSNQYFPAFSSEHLTLIDWWLEPAAIAGAFNVIKHLALIRAIKITVRRERLELEQYRTIKLAANQLPQWFKND</sequence>
<dbReference type="AlphaFoldDB" id="A0AB39VP58"/>
<protein>
    <submittedName>
        <fullName evidence="1">Uncharacterized protein</fullName>
    </submittedName>
</protein>
<name>A0AB39VP58_9GAMM</name>
<proteinExistence type="predicted"/>
<reference evidence="1" key="1">
    <citation type="submission" date="2024-07" db="EMBL/GenBank/DDBJ databases">
        <authorList>
            <person name="Biller S.J."/>
        </authorList>
    </citation>
    <scope>NUCLEOTIDE SEQUENCE</scope>
    <source>
        <strain evidence="1">WC2420</strain>
    </source>
</reference>
<gene>
    <name evidence="1" type="ORF">AB3G37_16195</name>
</gene>
<dbReference type="EMBL" id="CP165628">
    <property type="protein sequence ID" value="XDU71092.1"/>
    <property type="molecule type" value="Genomic_DNA"/>
</dbReference>
<dbReference type="RefSeq" id="WP_369788469.1">
    <property type="nucleotide sequence ID" value="NZ_CP165628.1"/>
</dbReference>
<accession>A0AB39VP58</accession>
<evidence type="ECO:0000313" key="1">
    <source>
        <dbReference type="EMBL" id="XDU71092.1"/>
    </source>
</evidence>